<evidence type="ECO:0000313" key="1">
    <source>
        <dbReference type="EMBL" id="JAG16779.1"/>
    </source>
</evidence>
<reference evidence="1" key="1">
    <citation type="journal article" date="2014" name="PLoS ONE">
        <title>Transcriptome-Based Identification of ABC Transporters in the Western Tarnished Plant Bug Lygus hesperus.</title>
        <authorList>
            <person name="Hull J.J."/>
            <person name="Chaney K."/>
            <person name="Geib S.M."/>
            <person name="Fabrick J.A."/>
            <person name="Brent C.S."/>
            <person name="Walsh D."/>
            <person name="Lavine L.C."/>
        </authorList>
    </citation>
    <scope>NUCLEOTIDE SEQUENCE</scope>
</reference>
<name>A0A0A9X9W4_LYGHE</name>
<sequence>GNILKFQEFWQLFETNIHNKINLSDTEKINFLSTYLTGKAKQCIEGIPLVGENYSIAVQLLTERFGDKQNLISRHYRELTELQIARNYTSSLRDTLDTIEKHLRCLQAMGENISQLIFPTIIKSKFPNQIILEIEKSVDIGET</sequence>
<feature type="non-terminal residue" evidence="1">
    <location>
        <position position="143"/>
    </location>
</feature>
<accession>A0A0A9X9W4</accession>
<organism evidence="1">
    <name type="scientific">Lygus hesperus</name>
    <name type="common">Western plant bug</name>
    <dbReference type="NCBI Taxonomy" id="30085"/>
    <lineage>
        <taxon>Eukaryota</taxon>
        <taxon>Metazoa</taxon>
        <taxon>Ecdysozoa</taxon>
        <taxon>Arthropoda</taxon>
        <taxon>Hexapoda</taxon>
        <taxon>Insecta</taxon>
        <taxon>Pterygota</taxon>
        <taxon>Neoptera</taxon>
        <taxon>Paraneoptera</taxon>
        <taxon>Hemiptera</taxon>
        <taxon>Heteroptera</taxon>
        <taxon>Panheteroptera</taxon>
        <taxon>Cimicomorpha</taxon>
        <taxon>Miridae</taxon>
        <taxon>Mirini</taxon>
        <taxon>Lygus</taxon>
    </lineage>
</organism>
<dbReference type="PANTHER" id="PTHR22954">
    <property type="entry name" value="RETROVIRAL PROTEASE-RELATED"/>
    <property type="match status" value="1"/>
</dbReference>
<dbReference type="InterPro" id="IPR005312">
    <property type="entry name" value="DUF1759"/>
</dbReference>
<dbReference type="PANTHER" id="PTHR22954:SF3">
    <property type="entry name" value="PROTEIN CBG08539"/>
    <property type="match status" value="1"/>
</dbReference>
<dbReference type="AlphaFoldDB" id="A0A0A9X9W4"/>
<reference evidence="1" key="2">
    <citation type="submission" date="2014-07" db="EMBL/GenBank/DDBJ databases">
        <authorList>
            <person name="Hull J."/>
        </authorList>
    </citation>
    <scope>NUCLEOTIDE SEQUENCE</scope>
</reference>
<gene>
    <name evidence="1" type="primary">thsB_1</name>
    <name evidence="1" type="ORF">CM83_104505</name>
</gene>
<dbReference type="EMBL" id="GBHO01026825">
    <property type="protein sequence ID" value="JAG16779.1"/>
    <property type="molecule type" value="Transcribed_RNA"/>
</dbReference>
<protein>
    <submittedName>
        <fullName evidence="1">Thermosome subunit beta</fullName>
    </submittedName>
</protein>
<proteinExistence type="predicted"/>
<feature type="non-terminal residue" evidence="1">
    <location>
        <position position="1"/>
    </location>
</feature>
<dbReference type="Pfam" id="PF03564">
    <property type="entry name" value="DUF1759"/>
    <property type="match status" value="1"/>
</dbReference>